<dbReference type="InterPro" id="IPR052700">
    <property type="entry name" value="Carb_kinase_PfkB-like"/>
</dbReference>
<dbReference type="InterPro" id="IPR002173">
    <property type="entry name" value="Carboh/pur_kinase_PfkB_CS"/>
</dbReference>
<gene>
    <name evidence="6" type="ORF">WDS16_14600</name>
</gene>
<dbReference type="PROSITE" id="PS00584">
    <property type="entry name" value="PFKB_KINASES_2"/>
    <property type="match status" value="1"/>
</dbReference>
<accession>A0ABZ2PEB0</accession>
<name>A0ABZ2PEB0_9NOCA</name>
<dbReference type="PANTHER" id="PTHR43320">
    <property type="entry name" value="SUGAR KINASE"/>
    <property type="match status" value="1"/>
</dbReference>
<evidence type="ECO:0000256" key="2">
    <source>
        <dbReference type="ARBA" id="ARBA00022679"/>
    </source>
</evidence>
<dbReference type="PANTHER" id="PTHR43320:SF2">
    <property type="entry name" value="2-DEHYDRO-3-DEOXYGLUCONOKINASE_2-DEHYDRO-3-DEOXYGALACTONOKINASE"/>
    <property type="match status" value="1"/>
</dbReference>
<dbReference type="InterPro" id="IPR002139">
    <property type="entry name" value="Ribo/fructo_kinase"/>
</dbReference>
<dbReference type="GO" id="GO:0016301">
    <property type="term" value="F:kinase activity"/>
    <property type="evidence" value="ECO:0007669"/>
    <property type="project" value="UniProtKB-KW"/>
</dbReference>
<keyword evidence="3 4" id="KW-0418">Kinase</keyword>
<dbReference type="Pfam" id="PF00294">
    <property type="entry name" value="PfkB"/>
    <property type="match status" value="1"/>
</dbReference>
<dbReference type="CDD" id="cd01166">
    <property type="entry name" value="KdgK"/>
    <property type="match status" value="1"/>
</dbReference>
<evidence type="ECO:0000256" key="1">
    <source>
        <dbReference type="ARBA" id="ARBA00010688"/>
    </source>
</evidence>
<evidence type="ECO:0000313" key="7">
    <source>
        <dbReference type="Proteomes" id="UP001432000"/>
    </source>
</evidence>
<dbReference type="InterPro" id="IPR029056">
    <property type="entry name" value="Ribokinase-like"/>
</dbReference>
<organism evidence="6 7">
    <name type="scientific">Rhodococcus sovatensis</name>
    <dbReference type="NCBI Taxonomy" id="1805840"/>
    <lineage>
        <taxon>Bacteria</taxon>
        <taxon>Bacillati</taxon>
        <taxon>Actinomycetota</taxon>
        <taxon>Actinomycetes</taxon>
        <taxon>Mycobacteriales</taxon>
        <taxon>Nocardiaceae</taxon>
        <taxon>Rhodococcus</taxon>
    </lineage>
</organism>
<dbReference type="EMBL" id="CP147846">
    <property type="protein sequence ID" value="WXG66530.1"/>
    <property type="molecule type" value="Genomic_DNA"/>
</dbReference>
<proteinExistence type="inferred from homology"/>
<sequence length="312" mass="33064">MTVLTFGETMALVGAVGTGPLAHTATMELGIGGSESNFAIALRRLGVEVSWVGRVGSDSLGDRVERELHAERLDVHLVRDAEAPTGLMVKERRTSTAARVWYYRAGSAGSRFEIGDIPEAVWANTSHLHVTGITPALSDSALKATLHYVELAGVDGVTVSFDLNYRQALWSRAQATPVYRRIIEQSDVVFAGTDEAAIAVEDGTPTEMARRICGMGPAEAVIKLGERGALALVDGELYQAPAVPVTVVDSVGAGDGFVAGYLAEWRAGSPPQQRLAIGAQVGAFACTVAGDWEGMPKREELAMLTAEEAVTR</sequence>
<dbReference type="Proteomes" id="UP001432000">
    <property type="component" value="Chromosome"/>
</dbReference>
<dbReference type="Gene3D" id="3.40.1190.20">
    <property type="match status" value="1"/>
</dbReference>
<evidence type="ECO:0000259" key="5">
    <source>
        <dbReference type="Pfam" id="PF00294"/>
    </source>
</evidence>
<reference evidence="6 7" key="1">
    <citation type="submission" date="2024-03" db="EMBL/GenBank/DDBJ databases">
        <title>Natural products discovery in diverse microorganisms through a two-stage MS feature dereplication strategy.</title>
        <authorList>
            <person name="Zhang R."/>
        </authorList>
    </citation>
    <scope>NUCLEOTIDE SEQUENCE [LARGE SCALE GENOMIC DNA]</scope>
    <source>
        <strain evidence="6 7">18930</strain>
    </source>
</reference>
<dbReference type="RefSeq" id="WP_338885977.1">
    <property type="nucleotide sequence ID" value="NZ_CP147846.1"/>
</dbReference>
<keyword evidence="7" id="KW-1185">Reference proteome</keyword>
<evidence type="ECO:0000256" key="3">
    <source>
        <dbReference type="ARBA" id="ARBA00022777"/>
    </source>
</evidence>
<dbReference type="PRINTS" id="PR00990">
    <property type="entry name" value="RIBOKINASE"/>
</dbReference>
<dbReference type="InterPro" id="IPR011611">
    <property type="entry name" value="PfkB_dom"/>
</dbReference>
<protein>
    <submittedName>
        <fullName evidence="6">Sugar kinase</fullName>
    </submittedName>
</protein>
<evidence type="ECO:0000256" key="4">
    <source>
        <dbReference type="RuleBase" id="RU003704"/>
    </source>
</evidence>
<feature type="domain" description="Carbohydrate kinase PfkB" evidence="5">
    <location>
        <begin position="3"/>
        <end position="297"/>
    </location>
</feature>
<dbReference type="SUPFAM" id="SSF53613">
    <property type="entry name" value="Ribokinase-like"/>
    <property type="match status" value="1"/>
</dbReference>
<keyword evidence="2 4" id="KW-0808">Transferase</keyword>
<evidence type="ECO:0000313" key="6">
    <source>
        <dbReference type="EMBL" id="WXG66530.1"/>
    </source>
</evidence>
<comment type="similarity">
    <text evidence="1 4">Belongs to the carbohydrate kinase PfkB family.</text>
</comment>